<dbReference type="SUPFAM" id="SSF49599">
    <property type="entry name" value="TRAF domain-like"/>
    <property type="match status" value="2"/>
</dbReference>
<feature type="repeat" description="WD" evidence="7">
    <location>
        <begin position="514"/>
        <end position="555"/>
    </location>
</feature>
<feature type="domain" description="TRAF-type" evidence="10">
    <location>
        <begin position="115"/>
        <end position="185"/>
    </location>
</feature>
<dbReference type="CDD" id="cd00200">
    <property type="entry name" value="WD40"/>
    <property type="match status" value="1"/>
</dbReference>
<dbReference type="Proteomes" id="UP000007110">
    <property type="component" value="Unassembled WGS sequence"/>
</dbReference>
<keyword evidence="1 7" id="KW-0853">WD repeat</keyword>
<dbReference type="PROSITE" id="PS50082">
    <property type="entry name" value="WD_REPEATS_2"/>
    <property type="match status" value="3"/>
</dbReference>
<feature type="repeat" description="WD" evidence="7">
    <location>
        <begin position="351"/>
        <end position="390"/>
    </location>
</feature>
<dbReference type="PROSITE" id="PS50089">
    <property type="entry name" value="ZF_RING_2"/>
    <property type="match status" value="1"/>
</dbReference>
<evidence type="ECO:0000256" key="4">
    <source>
        <dbReference type="ARBA" id="ARBA00022771"/>
    </source>
</evidence>
<evidence type="ECO:0008006" key="13">
    <source>
        <dbReference type="Google" id="ProtNLM"/>
    </source>
</evidence>
<dbReference type="SMART" id="SM00184">
    <property type="entry name" value="RING"/>
    <property type="match status" value="1"/>
</dbReference>
<keyword evidence="4 6" id="KW-0863">Zinc-finger</keyword>
<feature type="repeat" description="WD" evidence="7">
    <location>
        <begin position="309"/>
        <end position="341"/>
    </location>
</feature>
<keyword evidence="5 6" id="KW-0862">Zinc</keyword>
<dbReference type="InParanoid" id="A0A7M7GPB3"/>
<feature type="compositionally biased region" description="Low complexity" evidence="8">
    <location>
        <begin position="246"/>
        <end position="271"/>
    </location>
</feature>
<dbReference type="SMR" id="A0A7M7GPB3"/>
<reference evidence="12" key="1">
    <citation type="submission" date="2015-02" db="EMBL/GenBank/DDBJ databases">
        <title>Genome sequencing for Strongylocentrotus purpuratus.</title>
        <authorList>
            <person name="Murali S."/>
            <person name="Liu Y."/>
            <person name="Vee V."/>
            <person name="English A."/>
            <person name="Wang M."/>
            <person name="Skinner E."/>
            <person name="Han Y."/>
            <person name="Muzny D.M."/>
            <person name="Worley K.C."/>
            <person name="Gibbs R.A."/>
        </authorList>
    </citation>
    <scope>NUCLEOTIDE SEQUENCE</scope>
</reference>
<feature type="domain" description="RING-type" evidence="9">
    <location>
        <begin position="17"/>
        <end position="59"/>
    </location>
</feature>
<dbReference type="InterPro" id="IPR013083">
    <property type="entry name" value="Znf_RING/FYVE/PHD"/>
</dbReference>
<evidence type="ECO:0000259" key="10">
    <source>
        <dbReference type="PROSITE" id="PS50145"/>
    </source>
</evidence>
<sequence>MTSNVVFVEEPSSHLLCPVCKNLLLEPMISVECGHTFCKACLQNTGEGVASLAECPVDSKPLKGTRSVPNRSIESQIDELQIFCKCGIKRLDSRNDVVEDETGCPEIIPLASQTSHEEECSFVKVVCPNSALCGKVPRSKLEDHFQECQHFPCDFTERGCSFRGTKQAVEDHIKSCTCQLTSESIPSVVLELQKENIELKTQVEALNHKLAVVEQSHESLLTHMKKLEVQMQAVTEKLNDTNGLRSSSSPGYDSYPPSRTPSTRSMRLSRSGSAGSISGLRNSMEFIISQSPRSDSWQIPFEFKCIGTLMGHSNAINCIAINGHKVYSSGGDFHIKVWDIEKLSKGCIQTMQGHTNTVQVLVASSDFLYSAGDDRTIRMWRYNTAGTEFKCRNDAHAKSISAMIKVEGHIFTSSHSFIKVWTAESLELIHTISGLHHWVRALAVDSKMERLYSGSHNSLSVWDTKPPFALKRKLDHTYGSIYSIAITHQYILLGTHSQNVQIFEVETYAHVRSLGGQIGIINCMVTSPDGQFLISGSFDNTTMIFNLENFLSLQVLSRHQGSINAISLRNGLLFTGSEDKDIKIFKYFKAITYSSYGIHITPGKDT</sequence>
<dbReference type="Gene3D" id="3.30.40.10">
    <property type="entry name" value="Zinc/RING finger domain, C3HC4 (zinc finger)"/>
    <property type="match status" value="2"/>
</dbReference>
<dbReference type="OrthoDB" id="674604at2759"/>
<evidence type="ECO:0000256" key="7">
    <source>
        <dbReference type="PROSITE-ProRule" id="PRU00221"/>
    </source>
</evidence>
<dbReference type="InterPro" id="IPR027370">
    <property type="entry name" value="Znf-RING_euk"/>
</dbReference>
<dbReference type="InterPro" id="IPR001841">
    <property type="entry name" value="Znf_RING"/>
</dbReference>
<dbReference type="Pfam" id="PF00400">
    <property type="entry name" value="WD40"/>
    <property type="match status" value="4"/>
</dbReference>
<dbReference type="Pfam" id="PF13445">
    <property type="entry name" value="zf-RING_UBOX"/>
    <property type="match status" value="1"/>
</dbReference>
<evidence type="ECO:0000256" key="3">
    <source>
        <dbReference type="ARBA" id="ARBA00022737"/>
    </source>
</evidence>
<dbReference type="Pfam" id="PF02176">
    <property type="entry name" value="zf-TRAF"/>
    <property type="match status" value="1"/>
</dbReference>
<keyword evidence="2 6" id="KW-0479">Metal-binding</keyword>
<evidence type="ECO:0000256" key="5">
    <source>
        <dbReference type="ARBA" id="ARBA00022833"/>
    </source>
</evidence>
<dbReference type="SMART" id="SM00320">
    <property type="entry name" value="WD40"/>
    <property type="match status" value="6"/>
</dbReference>
<dbReference type="KEGG" id="spu:100891365"/>
<reference evidence="11" key="2">
    <citation type="submission" date="2021-01" db="UniProtKB">
        <authorList>
            <consortium name="EnsemblMetazoa"/>
        </authorList>
    </citation>
    <scope>IDENTIFICATION</scope>
</reference>
<dbReference type="InterPro" id="IPR001680">
    <property type="entry name" value="WD40_rpt"/>
</dbReference>
<dbReference type="AlphaFoldDB" id="A0A7M7GPB3"/>
<dbReference type="InterPro" id="IPR001293">
    <property type="entry name" value="Znf_TRAF"/>
</dbReference>
<dbReference type="PANTHER" id="PTHR19848">
    <property type="entry name" value="WD40 REPEAT PROTEIN"/>
    <property type="match status" value="1"/>
</dbReference>
<evidence type="ECO:0000313" key="11">
    <source>
        <dbReference type="EnsemblMetazoa" id="XP_003725416"/>
    </source>
</evidence>
<name>A0A7M7GPB3_STRPU</name>
<dbReference type="SUPFAM" id="SSF57850">
    <property type="entry name" value="RING/U-box"/>
    <property type="match status" value="1"/>
</dbReference>
<dbReference type="SUPFAM" id="SSF50978">
    <property type="entry name" value="WD40 repeat-like"/>
    <property type="match status" value="1"/>
</dbReference>
<evidence type="ECO:0000256" key="8">
    <source>
        <dbReference type="SAM" id="MobiDB-lite"/>
    </source>
</evidence>
<dbReference type="PROSITE" id="PS50294">
    <property type="entry name" value="WD_REPEATS_REGION"/>
    <property type="match status" value="2"/>
</dbReference>
<feature type="region of interest" description="Disordered" evidence="8">
    <location>
        <begin position="238"/>
        <end position="275"/>
    </location>
</feature>
<dbReference type="PROSITE" id="PS00518">
    <property type="entry name" value="ZF_RING_1"/>
    <property type="match status" value="1"/>
</dbReference>
<dbReference type="InterPro" id="IPR036322">
    <property type="entry name" value="WD40_repeat_dom_sf"/>
</dbReference>
<protein>
    <recommendedName>
        <fullName evidence="13">E3 ubiquitin-protein ligase TRAF7</fullName>
    </recommendedName>
</protein>
<dbReference type="Gene3D" id="2.130.10.10">
    <property type="entry name" value="YVTN repeat-like/Quinoprotein amine dehydrogenase"/>
    <property type="match status" value="2"/>
</dbReference>
<dbReference type="PROSITE" id="PS50145">
    <property type="entry name" value="ZF_TRAF"/>
    <property type="match status" value="1"/>
</dbReference>
<accession>A0A7M7GPB3</accession>
<keyword evidence="3" id="KW-0677">Repeat</keyword>
<evidence type="ECO:0000259" key="9">
    <source>
        <dbReference type="PROSITE" id="PS50089"/>
    </source>
</evidence>
<dbReference type="GeneID" id="100891365"/>
<dbReference type="InterPro" id="IPR015943">
    <property type="entry name" value="WD40/YVTN_repeat-like_dom_sf"/>
</dbReference>
<dbReference type="PROSITE" id="PS00678">
    <property type="entry name" value="WD_REPEATS_1"/>
    <property type="match status" value="1"/>
</dbReference>
<feature type="zinc finger region" description="TRAF-type" evidence="6">
    <location>
        <begin position="115"/>
        <end position="185"/>
    </location>
</feature>
<evidence type="ECO:0000313" key="12">
    <source>
        <dbReference type="Proteomes" id="UP000007110"/>
    </source>
</evidence>
<evidence type="ECO:0000256" key="6">
    <source>
        <dbReference type="PROSITE-ProRule" id="PRU00207"/>
    </source>
</evidence>
<dbReference type="InterPro" id="IPR019775">
    <property type="entry name" value="WD40_repeat_CS"/>
</dbReference>
<dbReference type="RefSeq" id="XP_003725416.2">
    <property type="nucleotide sequence ID" value="XM_003725368.3"/>
</dbReference>
<dbReference type="PANTHER" id="PTHR19848:SF6">
    <property type="entry name" value="E3 UBIQUITIN-PROTEIN LIGASE TRAF7"/>
    <property type="match status" value="1"/>
</dbReference>
<evidence type="ECO:0000256" key="1">
    <source>
        <dbReference type="ARBA" id="ARBA00022574"/>
    </source>
</evidence>
<evidence type="ECO:0000256" key="2">
    <source>
        <dbReference type="ARBA" id="ARBA00022723"/>
    </source>
</evidence>
<dbReference type="EnsemblMetazoa" id="XM_003725368">
    <property type="protein sequence ID" value="XP_003725416"/>
    <property type="gene ID" value="LOC100891365"/>
</dbReference>
<dbReference type="InterPro" id="IPR017907">
    <property type="entry name" value="Znf_RING_CS"/>
</dbReference>
<keyword evidence="12" id="KW-1185">Reference proteome</keyword>
<dbReference type="GO" id="GO:0008270">
    <property type="term" value="F:zinc ion binding"/>
    <property type="evidence" value="ECO:0007669"/>
    <property type="project" value="UniProtKB-KW"/>
</dbReference>
<proteinExistence type="predicted"/>
<dbReference type="OMA" id="VWNMENV"/>
<organism evidence="11 12">
    <name type="scientific">Strongylocentrotus purpuratus</name>
    <name type="common">Purple sea urchin</name>
    <dbReference type="NCBI Taxonomy" id="7668"/>
    <lineage>
        <taxon>Eukaryota</taxon>
        <taxon>Metazoa</taxon>
        <taxon>Echinodermata</taxon>
        <taxon>Eleutherozoa</taxon>
        <taxon>Echinozoa</taxon>
        <taxon>Echinoidea</taxon>
        <taxon>Euechinoidea</taxon>
        <taxon>Echinacea</taxon>
        <taxon>Camarodonta</taxon>
        <taxon>Echinidea</taxon>
        <taxon>Strongylocentrotidae</taxon>
        <taxon>Strongylocentrotus</taxon>
    </lineage>
</organism>